<dbReference type="Pfam" id="PF04054">
    <property type="entry name" value="Not1"/>
    <property type="match status" value="1"/>
</dbReference>
<feature type="domain" description="CCR4-NOT transcription complex subunit 1 TTP binding" evidence="10">
    <location>
        <begin position="652"/>
        <end position="812"/>
    </location>
</feature>
<dbReference type="Gene3D" id="1.25.40.840">
    <property type="entry name" value="CCR4-NOT transcription complex subunit 1 TTP binding domain"/>
    <property type="match status" value="1"/>
</dbReference>
<evidence type="ECO:0000256" key="2">
    <source>
        <dbReference type="ARBA" id="ARBA00022491"/>
    </source>
</evidence>
<dbReference type="GO" id="GO:0005634">
    <property type="term" value="C:nucleus"/>
    <property type="evidence" value="ECO:0007669"/>
    <property type="project" value="UniProtKB-SubCell"/>
</dbReference>
<dbReference type="InterPro" id="IPR032193">
    <property type="entry name" value="CNOT1_TTP_bind"/>
</dbReference>
<dbReference type="InterPro" id="IPR055454">
    <property type="entry name" value="CNOT1-like_NOT1_connector"/>
</dbReference>
<dbReference type="Pfam" id="PF12842">
    <property type="entry name" value="DUF3819"/>
    <property type="match status" value="1"/>
</dbReference>
<feature type="domain" description="CCR4-NOT transcription complex subunit 1 CAF1-binding" evidence="9">
    <location>
        <begin position="855"/>
        <end position="1071"/>
    </location>
</feature>
<dbReference type="InterPro" id="IPR040398">
    <property type="entry name" value="Not1"/>
</dbReference>
<evidence type="ECO:0000256" key="4">
    <source>
        <dbReference type="ARBA" id="ARBA00023163"/>
    </source>
</evidence>
<evidence type="ECO:0000259" key="10">
    <source>
        <dbReference type="Pfam" id="PF16417"/>
    </source>
</evidence>
<evidence type="ECO:0000259" key="9">
    <source>
        <dbReference type="Pfam" id="PF16415"/>
    </source>
</evidence>
<dbReference type="InterPro" id="IPR038535">
    <property type="entry name" value="CNOT1_TTP_bind_sf"/>
</dbReference>
<dbReference type="Gene3D" id="1.25.40.180">
    <property type="match status" value="1"/>
</dbReference>
<dbReference type="GO" id="GO:0060090">
    <property type="term" value="F:molecular adaptor activity"/>
    <property type="evidence" value="ECO:0007669"/>
    <property type="project" value="TreeGrafter"/>
</dbReference>
<dbReference type="Pfam" id="PF16417">
    <property type="entry name" value="CNOT1_TTP_bind"/>
    <property type="match status" value="1"/>
</dbReference>
<dbReference type="GO" id="GO:0000932">
    <property type="term" value="C:P-body"/>
    <property type="evidence" value="ECO:0007669"/>
    <property type="project" value="TreeGrafter"/>
</dbReference>
<gene>
    <name evidence="13" type="primary">not1</name>
    <name evidence="13" type="ORF">SOMG_01929</name>
</gene>
<dbReference type="CDD" id="cd20710">
    <property type="entry name" value="NOT1_connector"/>
    <property type="match status" value="1"/>
</dbReference>
<evidence type="ECO:0000259" key="12">
    <source>
        <dbReference type="Pfam" id="PF25097"/>
    </source>
</evidence>
<dbReference type="InterPro" id="IPR032194">
    <property type="entry name" value="CNOT1_HEAT"/>
</dbReference>
<dbReference type="Pfam" id="PF16415">
    <property type="entry name" value="CNOT1_CAF1_bind"/>
    <property type="match status" value="1"/>
</dbReference>
<dbReference type="GO" id="GO:0017148">
    <property type="term" value="P:negative regulation of translation"/>
    <property type="evidence" value="ECO:0007669"/>
    <property type="project" value="InterPro"/>
</dbReference>
<dbReference type="Pfam" id="PF16418">
    <property type="entry name" value="CNOT1_HEAT"/>
    <property type="match status" value="1"/>
</dbReference>
<dbReference type="GeneID" id="80875411"/>
<evidence type="ECO:0000259" key="11">
    <source>
        <dbReference type="Pfam" id="PF16418"/>
    </source>
</evidence>
<organism evidence="13 14">
    <name type="scientific">Schizosaccharomyces osmophilus</name>
    <dbReference type="NCBI Taxonomy" id="2545709"/>
    <lineage>
        <taxon>Eukaryota</taxon>
        <taxon>Fungi</taxon>
        <taxon>Dikarya</taxon>
        <taxon>Ascomycota</taxon>
        <taxon>Taphrinomycotina</taxon>
        <taxon>Schizosaccharomycetes</taxon>
        <taxon>Schizosaccharomycetales</taxon>
        <taxon>Schizosaccharomycetaceae</taxon>
        <taxon>Schizosaccharomyces</taxon>
    </lineage>
</organism>
<dbReference type="EMBL" id="CP115611">
    <property type="protein sequence ID" value="WBW71015.1"/>
    <property type="molecule type" value="Genomic_DNA"/>
</dbReference>
<dbReference type="PANTHER" id="PTHR13162:SF8">
    <property type="entry name" value="CCR4-NOT TRANSCRIPTION COMPLEX SUBUNIT 1"/>
    <property type="match status" value="1"/>
</dbReference>
<keyword evidence="2" id="KW-0678">Repressor</keyword>
<dbReference type="PANTHER" id="PTHR13162">
    <property type="entry name" value="CCR4-NOT TRANSCRIPTION COMPLEX"/>
    <property type="match status" value="1"/>
</dbReference>
<evidence type="ECO:0000259" key="8">
    <source>
        <dbReference type="Pfam" id="PF12842"/>
    </source>
</evidence>
<reference evidence="13 14" key="1">
    <citation type="journal article" date="2023" name="G3 (Bethesda)">
        <title>A high-quality reference genome for the fission yeast Schizosaccharomyces osmophilus.</title>
        <authorList>
            <person name="Jia G.S."/>
            <person name="Zhang W.C."/>
            <person name="Liang Y."/>
            <person name="Liu X.H."/>
            <person name="Rhind N."/>
            <person name="Pidoux A."/>
            <person name="Brysch-Herzberg M."/>
            <person name="Du L.L."/>
        </authorList>
    </citation>
    <scope>NUCLEOTIDE SEQUENCE [LARGE SCALE GENOMIC DNA]</scope>
    <source>
        <strain evidence="13 14">CBS 15793</strain>
    </source>
</reference>
<feature type="domain" description="CCR4-NOT transcription complex subunit 1-like NOT1 connector" evidence="12">
    <location>
        <begin position="1381"/>
        <end position="1554"/>
    </location>
</feature>
<comment type="subcellular location">
    <subcellularLocation>
        <location evidence="1">Nucleus</location>
    </subcellularLocation>
</comment>
<keyword evidence="14" id="KW-1185">Reference proteome</keyword>
<sequence length="2094" mass="236584">MSDMRDKSSSMSDSNHSLPLENKTTAPNDSKIESIVKAQILFLLSTLREDQYDTKLEQIRQLINKNAPGVYHHFLRRLVQGNSYRIFGTGKSSDGLATYKLLLDELKSLTKSWALARRFSDAISGSDSEVFEDFDIETFLNHFQFSPLERTNILIGLTTSIKPSLSKKASALLKEDFQPLLNQLSNPNLQPYMEKVDLDMLREGLFTSDYDRVPLIQVPKFDLVVEKRLANCRPLAALFGNLKNSKATLKTMKEAITKKYPPESVTESDVAFLINSLVAIHDYGSWDTVLMGKAIVSAFEHLDWESMLPMFDNPKFMVTGSPSLILFMTIFTNAFKLKQRIFTLDFLWNLWKNPLSQLSIISHIILTPISLFDIKGYNITPIVSAEDLDGYSEELVNYAKGYEQSNLNCLELVRVLLRLLTEVVTYETSLFLNFLDEKISAELLLLGTLQLSMPWNQVQESLAFQWCSDFFSNFPQHKFVFHRIEHTNPQFLFAFLRSLWLKDSLSIGQIVSFIVENNFVEHVNSIQPNRFALEIAALACARKAINFQAWLDGRLSEFEDAESLNIFLVEVLDFLMVHAALQKSPTENKEQVIPLSIDVVNILLTTLMDNVSISEEVSEHIKDVQILCLQVYPRLFALGHDRDDLIINVNGTNSFSPDVEAEVESFFQALYERKLSIGKIVLTLQTFKKSEDPRDLDLFACLQHSLFDEYRFFPDYPLEALALTAVLFGSLIQFDLLSFVPLGVALRYVYQALLMPTDTKMFRFGMQALVQFQDKLPKYINYCNLILGIPSLQLTRPDIYNSIKEMIASAETSTLEAEKEVVIPETSALPSPKLPSYSFVSIRVPALSFPSVSGEIQESVCDNILFALNNLSQLNFNEKLQTVKESLKPPYLAWFSHYIVTQRVSREANFLTLYSKFLEELKSNDLYKIVFRDTLQAALDILDLDSETLSSIEKSSLKNLGSWLGSITLARNKSITTMNVSFKDLLLEGVDSERIDRVLPFVCKVLEKVTSSDVFKPPNPWLMGILRLLVELYQFADFRLNMKFEIELLLQNINVKIEEIEPSELYRNHLIRKADLERDLPEDVGSQDLRSDANIIMQYIAAASPQIIVSDAVTQIFGKSKAAIKNSMHLIIQQSVLEIISAVVRRSVGISAITTESLIQKDFAAESNPSSLLLAARQMAKTLAGNLAMVTCREPLQMLMINNLRTMILQDVENVHAAVAQAIDELVLQNLFIASSIVETVASETAIAEIDAEIEPMIVERVHHRKTNPNVPFVDPAGAANLHLNLPGILKLSSDLAPQQFQLYENFDRLSLFTIMSNSGYGNVSEARSEVAEGSETPNESVNVPMEDEVNQAALNYARNLLMVIAQILQLSSQVPFTSMQEVPAEHEFHDLVNQFLTGVAAINHPIADHVFLLCAQECCRILLTESASPFILEVFCAILEYICQASKKTAISVSLYWNFSSDIEKLNLPVILSLIRFGILTTAEVDYHVARGIDGEQGKGPVTTFAIGLLNTAVSGENPMALPGNFVNSISSLYKHSPIFAGEVKEAYDQLFESMGKIASPAQDILAVLDNKEQLNDQMIIIFVSWVHLLRNSATDDALKAAFVYQLHKQGILGDLELAIQFFRCNLEAVLVAFLEAASANAPDYCNVDAFASLIVNVVKYSEAKSEESTSLTKSVFFRKIMALITGIFAELHNAMDEFVHQKTFFRLFSSILSELDESNDAFESNFSDIFIIILRSLLAVQPNYFPAFTFAWLSLISHAYLLPKILMANNEEINSLYSEILAAFLKFLSLKDGYDKAQFKLLYNGFLRIVLVLLHDFPGFLATHCYHLIPHIPLECVQLRNMILSAFPNDMHLPDPFAQGLKVGRLPEVACAPLISDNILSSLDDFGSQLSLDTCLISNKPADVGKLYLEAFSSLESSEELNEWANLFILWLIRFATKDLQLKQAPQFQPKSPECVIISTLNKHCNSRCRYFLLTAIANQLRYPSSYTYYASCFFLYLFKSSSNIPQELLIKEQMTMVLLERIICNRPHPWGLLITFTELLKNEDYNFWKHPYIRRNDEIRRLFDSLHEHIMAPSANIMNAREEGTEIMGQV</sequence>
<feature type="domain" description="CCR4-NOT transcription complex subunit 1" evidence="8">
    <location>
        <begin position="1123"/>
        <end position="1265"/>
    </location>
</feature>
<protein>
    <submittedName>
        <fullName evidence="13">CCR4-Not complex scaffold subunit 1</fullName>
    </submittedName>
</protein>
<dbReference type="Gene3D" id="1.25.40.800">
    <property type="match status" value="1"/>
</dbReference>
<feature type="region of interest" description="Disordered" evidence="6">
    <location>
        <begin position="1"/>
        <end position="26"/>
    </location>
</feature>
<dbReference type="RefSeq" id="XP_056035258.1">
    <property type="nucleotide sequence ID" value="XM_056180722.1"/>
</dbReference>
<evidence type="ECO:0000256" key="1">
    <source>
        <dbReference type="ARBA" id="ARBA00004123"/>
    </source>
</evidence>
<feature type="domain" description="CCR4-Not complex component Not1 C-terminal" evidence="7">
    <location>
        <begin position="1715"/>
        <end position="2069"/>
    </location>
</feature>
<feature type="domain" description="CCR4-NOT transcription complex subunit 1 HEAT repeat" evidence="11">
    <location>
        <begin position="463"/>
        <end position="608"/>
    </location>
</feature>
<evidence type="ECO:0000256" key="5">
    <source>
        <dbReference type="ARBA" id="ARBA00023242"/>
    </source>
</evidence>
<dbReference type="Proteomes" id="UP001212411">
    <property type="component" value="Chromosome 1"/>
</dbReference>
<keyword evidence="5" id="KW-0539">Nucleus</keyword>
<evidence type="ECO:0000259" key="7">
    <source>
        <dbReference type="Pfam" id="PF04054"/>
    </source>
</evidence>
<dbReference type="InterPro" id="IPR024557">
    <property type="entry name" value="CNOT1_dom_4"/>
</dbReference>
<dbReference type="KEGG" id="som:SOMG_01929"/>
<dbReference type="InterPro" id="IPR032191">
    <property type="entry name" value="CNOT1_CAF1_bind"/>
</dbReference>
<proteinExistence type="predicted"/>
<dbReference type="InterPro" id="IPR007196">
    <property type="entry name" value="CCR4-Not_Not1_C"/>
</dbReference>
<keyword evidence="4" id="KW-0804">Transcription</keyword>
<dbReference type="Gene3D" id="1.25.40.790">
    <property type="match status" value="1"/>
</dbReference>
<evidence type="ECO:0000256" key="3">
    <source>
        <dbReference type="ARBA" id="ARBA00023015"/>
    </source>
</evidence>
<dbReference type="GO" id="GO:0030015">
    <property type="term" value="C:CCR4-NOT core complex"/>
    <property type="evidence" value="ECO:0007669"/>
    <property type="project" value="InterPro"/>
</dbReference>
<dbReference type="GO" id="GO:0000288">
    <property type="term" value="P:nuclear-transcribed mRNA catabolic process, deadenylation-dependent decay"/>
    <property type="evidence" value="ECO:0007669"/>
    <property type="project" value="TreeGrafter"/>
</dbReference>
<dbReference type="Pfam" id="PF25097">
    <property type="entry name" value="ARM_Cnot1"/>
    <property type="match status" value="1"/>
</dbReference>
<evidence type="ECO:0000256" key="6">
    <source>
        <dbReference type="SAM" id="MobiDB-lite"/>
    </source>
</evidence>
<evidence type="ECO:0000313" key="13">
    <source>
        <dbReference type="EMBL" id="WBW71015.1"/>
    </source>
</evidence>
<name>A0AAF0AUL5_9SCHI</name>
<evidence type="ECO:0000313" key="14">
    <source>
        <dbReference type="Proteomes" id="UP001212411"/>
    </source>
</evidence>
<accession>A0AAF0AUL5</accession>
<keyword evidence="3" id="KW-0805">Transcription regulation</keyword>